<dbReference type="Gene3D" id="3.40.50.1580">
    <property type="entry name" value="Nucleoside phosphorylase domain"/>
    <property type="match status" value="1"/>
</dbReference>
<gene>
    <name evidence="4" type="ORF">D1B31_12665</name>
</gene>
<dbReference type="Proteomes" id="UP000284416">
    <property type="component" value="Unassembled WGS sequence"/>
</dbReference>
<proteinExistence type="predicted"/>
<dbReference type="CDD" id="cd09010">
    <property type="entry name" value="MTAP_SsMTAPII_like_MTIP"/>
    <property type="match status" value="1"/>
</dbReference>
<evidence type="ECO:0000313" key="5">
    <source>
        <dbReference type="Proteomes" id="UP000284416"/>
    </source>
</evidence>
<dbReference type="InterPro" id="IPR035994">
    <property type="entry name" value="Nucleoside_phosphorylase_sf"/>
</dbReference>
<feature type="domain" description="Nucleoside phosphorylase" evidence="3">
    <location>
        <begin position="2"/>
        <end position="231"/>
    </location>
</feature>
<keyword evidence="2 4" id="KW-0808">Transferase</keyword>
<evidence type="ECO:0000259" key="3">
    <source>
        <dbReference type="Pfam" id="PF01048"/>
    </source>
</evidence>
<keyword evidence="5" id="KW-1185">Reference proteome</keyword>
<dbReference type="Pfam" id="PF01048">
    <property type="entry name" value="PNP_UDP_1"/>
    <property type="match status" value="1"/>
</dbReference>
<protein>
    <submittedName>
        <fullName evidence="4">S-methyl-5'-thioadenosine phosphorylase</fullName>
        <ecNumber evidence="4">2.4.2.28</ecNumber>
    </submittedName>
</protein>
<dbReference type="InterPro" id="IPR010044">
    <property type="entry name" value="MTAP"/>
</dbReference>
<sequence>MKIGVIGGTGFQDLFEDVIERKVETEFGEVTAFLGTCMEKEIVFIPRHGKGHSTLAPYVNYKGNIQALKKLEVDRIISVSAVGSINPAIKVGSLGYLDNFFDMTKRSNTYGKYSVDMTDPFCPEINEVFSEAAKKINEPINENLQLVCVEGPRYETRLEISLFGKWGIDVVGMTTATEAALARELGMCYSVTTLTTNMAAGVTNVRPSLKVHKEVGERKNATMKKLVIEAINLLTKRQGCTCPEPYERIREAMAVQSH</sequence>
<comment type="caution">
    <text evidence="4">The sequence shown here is derived from an EMBL/GenBank/DDBJ whole genome shotgun (WGS) entry which is preliminary data.</text>
</comment>
<dbReference type="EC" id="2.4.2.28" evidence="4"/>
<reference evidence="4 5" key="1">
    <citation type="journal article" date="2017" name="Int. J. Syst. Evol. Microbiol.">
        <title>Bacillus notoginsengisoli sp. nov., a novel bacterium isolated from the rhizosphere of Panax notoginseng.</title>
        <authorList>
            <person name="Zhang M.Y."/>
            <person name="Cheng J."/>
            <person name="Cai Y."/>
            <person name="Zhang T.Y."/>
            <person name="Wu Y.Y."/>
            <person name="Manikprabhu D."/>
            <person name="Li W.J."/>
            <person name="Zhang Y.X."/>
        </authorList>
    </citation>
    <scope>NUCLEOTIDE SEQUENCE [LARGE SCALE GENOMIC DNA]</scope>
    <source>
        <strain evidence="4 5">JCM 30743</strain>
    </source>
</reference>
<keyword evidence="1 4" id="KW-0328">Glycosyltransferase</keyword>
<dbReference type="AlphaFoldDB" id="A0A417YTQ0"/>
<dbReference type="InterPro" id="IPR000845">
    <property type="entry name" value="Nucleoside_phosphorylase_d"/>
</dbReference>
<dbReference type="GO" id="GO:0017061">
    <property type="term" value="F:S-methyl-5-thioadenosine phosphorylase activity"/>
    <property type="evidence" value="ECO:0007669"/>
    <property type="project" value="UniProtKB-EC"/>
</dbReference>
<dbReference type="SUPFAM" id="SSF53167">
    <property type="entry name" value="Purine and uridine phosphorylases"/>
    <property type="match status" value="1"/>
</dbReference>
<accession>A0A417YTQ0</accession>
<dbReference type="PANTHER" id="PTHR42679">
    <property type="entry name" value="S-METHYL-5'-THIOADENOSINE PHOSPHORYLASE"/>
    <property type="match status" value="1"/>
</dbReference>
<evidence type="ECO:0000256" key="2">
    <source>
        <dbReference type="ARBA" id="ARBA00022679"/>
    </source>
</evidence>
<dbReference type="PANTHER" id="PTHR42679:SF2">
    <property type="entry name" value="S-METHYL-5'-THIOADENOSINE PHOSPHORYLASE"/>
    <property type="match status" value="1"/>
</dbReference>
<dbReference type="RefSeq" id="WP_118921154.1">
    <property type="nucleotide sequence ID" value="NZ_QWEG01000007.1"/>
</dbReference>
<dbReference type="GO" id="GO:0019509">
    <property type="term" value="P:L-methionine salvage from methylthioadenosine"/>
    <property type="evidence" value="ECO:0007669"/>
    <property type="project" value="TreeGrafter"/>
</dbReference>
<dbReference type="GO" id="GO:0005829">
    <property type="term" value="C:cytosol"/>
    <property type="evidence" value="ECO:0007669"/>
    <property type="project" value="TreeGrafter"/>
</dbReference>
<evidence type="ECO:0000313" key="4">
    <source>
        <dbReference type="EMBL" id="RHW40393.1"/>
    </source>
</evidence>
<dbReference type="OrthoDB" id="1523230at2"/>
<dbReference type="EMBL" id="QWEG01000007">
    <property type="protein sequence ID" value="RHW40393.1"/>
    <property type="molecule type" value="Genomic_DNA"/>
</dbReference>
<organism evidence="4 5">
    <name type="scientific">Neobacillus notoginsengisoli</name>
    <dbReference type="NCBI Taxonomy" id="1578198"/>
    <lineage>
        <taxon>Bacteria</taxon>
        <taxon>Bacillati</taxon>
        <taxon>Bacillota</taxon>
        <taxon>Bacilli</taxon>
        <taxon>Bacillales</taxon>
        <taxon>Bacillaceae</taxon>
        <taxon>Neobacillus</taxon>
    </lineage>
</organism>
<name>A0A417YTQ0_9BACI</name>
<dbReference type="GO" id="GO:0009116">
    <property type="term" value="P:nucleoside metabolic process"/>
    <property type="evidence" value="ECO:0007669"/>
    <property type="project" value="InterPro"/>
</dbReference>
<evidence type="ECO:0000256" key="1">
    <source>
        <dbReference type="ARBA" id="ARBA00022676"/>
    </source>
</evidence>